<accession>Q11I20</accession>
<dbReference type="STRING" id="266779.Meso_1559"/>
<feature type="transmembrane region" description="Helical" evidence="1">
    <location>
        <begin position="36"/>
        <end position="56"/>
    </location>
</feature>
<dbReference type="EMBL" id="CP000390">
    <property type="protein sequence ID" value="ABG62955.1"/>
    <property type="molecule type" value="Genomic_DNA"/>
</dbReference>
<sequence precursor="true">MALNANLRGALYMAIAMAALTTNDTLTKSVLPQMGMGQVILLRGVVATSLLCILIFRTDGFPSLKFLAHRSILTRVACEIGGTTTFIFALAHLPLANVTAVLQALPLAVTMGAAMVLAEPVGWRRWSAISVGFVGVMIIVRPGLGDFSAWSLLALLTVGFCAVRDLSTRLIPQDIPSVGVSVATSAGVTLSGAALLPFTGGWQPVEVPSALSIFLAGILVVVGYQFVIKAMRQGDISFMAPFRYTSLLWAILLGFLVFGDVPDALMLFGSALVVGSGLYALYRERIVGHDLPITESTAPAITTSGLDTKPVHDRRI</sequence>
<dbReference type="InterPro" id="IPR037185">
    <property type="entry name" value="EmrE-like"/>
</dbReference>
<feature type="transmembrane region" description="Helical" evidence="1">
    <location>
        <begin position="147"/>
        <end position="166"/>
    </location>
</feature>
<feature type="domain" description="EamA" evidence="2">
    <location>
        <begin position="8"/>
        <end position="140"/>
    </location>
</feature>
<dbReference type="InterPro" id="IPR000620">
    <property type="entry name" value="EamA_dom"/>
</dbReference>
<feature type="transmembrane region" description="Helical" evidence="1">
    <location>
        <begin position="210"/>
        <end position="228"/>
    </location>
</feature>
<feature type="transmembrane region" description="Helical" evidence="1">
    <location>
        <begin position="76"/>
        <end position="95"/>
    </location>
</feature>
<dbReference type="eggNOG" id="COG0697">
    <property type="taxonomic scope" value="Bacteria"/>
</dbReference>
<evidence type="ECO:0000259" key="2">
    <source>
        <dbReference type="Pfam" id="PF00892"/>
    </source>
</evidence>
<keyword evidence="1" id="KW-0472">Membrane</keyword>
<organism evidence="3">
    <name type="scientific">Chelativorans sp. (strain BNC1)</name>
    <dbReference type="NCBI Taxonomy" id="266779"/>
    <lineage>
        <taxon>Bacteria</taxon>
        <taxon>Pseudomonadati</taxon>
        <taxon>Pseudomonadota</taxon>
        <taxon>Alphaproteobacteria</taxon>
        <taxon>Hyphomicrobiales</taxon>
        <taxon>Phyllobacteriaceae</taxon>
        <taxon>Chelativorans</taxon>
    </lineage>
</organism>
<feature type="transmembrane region" description="Helical" evidence="1">
    <location>
        <begin position="101"/>
        <end position="118"/>
    </location>
</feature>
<dbReference type="KEGG" id="mes:Meso_1559"/>
<proteinExistence type="predicted"/>
<protein>
    <recommendedName>
        <fullName evidence="2">EamA domain-containing protein</fullName>
    </recommendedName>
</protein>
<dbReference type="HOGENOM" id="CLU_032828_2_0_5"/>
<evidence type="ECO:0000256" key="1">
    <source>
        <dbReference type="SAM" id="Phobius"/>
    </source>
</evidence>
<reference evidence="3" key="1">
    <citation type="submission" date="2006-06" db="EMBL/GenBank/DDBJ databases">
        <title>Complete sequence of chromosome of Chelativorans sp. BNC1.</title>
        <authorList>
            <consortium name="US DOE Joint Genome Institute"/>
            <person name="Copeland A."/>
            <person name="Lucas S."/>
            <person name="Lapidus A."/>
            <person name="Barry K."/>
            <person name="Detter J.C."/>
            <person name="Glavina del Rio T."/>
            <person name="Hammon N."/>
            <person name="Israni S."/>
            <person name="Dalin E."/>
            <person name="Tice H."/>
            <person name="Pitluck S."/>
            <person name="Chertkov O."/>
            <person name="Brettin T."/>
            <person name="Bruce D."/>
            <person name="Han C."/>
            <person name="Tapia R."/>
            <person name="Gilna P."/>
            <person name="Schmutz J."/>
            <person name="Larimer F."/>
            <person name="Land M."/>
            <person name="Hauser L."/>
            <person name="Kyrpides N."/>
            <person name="Mikhailova N."/>
            <person name="Richardson P."/>
        </authorList>
    </citation>
    <scope>NUCLEOTIDE SEQUENCE</scope>
    <source>
        <strain evidence="3">BNC1</strain>
    </source>
</reference>
<feature type="transmembrane region" description="Helical" evidence="1">
    <location>
        <begin position="178"/>
        <end position="198"/>
    </location>
</feature>
<feature type="transmembrane region" description="Helical" evidence="1">
    <location>
        <begin position="240"/>
        <end position="258"/>
    </location>
</feature>
<evidence type="ECO:0000313" key="3">
    <source>
        <dbReference type="EMBL" id="ABG62955.1"/>
    </source>
</evidence>
<gene>
    <name evidence="3" type="ordered locus">Meso_1559</name>
</gene>
<keyword evidence="1" id="KW-1133">Transmembrane helix</keyword>
<dbReference type="PANTHER" id="PTHR22911">
    <property type="entry name" value="ACYL-MALONYL CONDENSING ENZYME-RELATED"/>
    <property type="match status" value="1"/>
</dbReference>
<dbReference type="PANTHER" id="PTHR22911:SF135">
    <property type="entry name" value="BLR4310 PROTEIN"/>
    <property type="match status" value="1"/>
</dbReference>
<keyword evidence="1" id="KW-0812">Transmembrane</keyword>
<dbReference type="OrthoDB" id="7818056at2"/>
<dbReference type="AlphaFoldDB" id="Q11I20"/>
<dbReference type="SUPFAM" id="SSF103481">
    <property type="entry name" value="Multidrug resistance efflux transporter EmrE"/>
    <property type="match status" value="2"/>
</dbReference>
<feature type="transmembrane region" description="Helical" evidence="1">
    <location>
        <begin position="264"/>
        <end position="282"/>
    </location>
</feature>
<dbReference type="GO" id="GO:0016020">
    <property type="term" value="C:membrane"/>
    <property type="evidence" value="ECO:0007669"/>
    <property type="project" value="InterPro"/>
</dbReference>
<name>Q11I20_CHESB</name>
<dbReference type="Pfam" id="PF00892">
    <property type="entry name" value="EamA"/>
    <property type="match status" value="1"/>
</dbReference>